<feature type="domain" description="Superoxide dismutase copper/zinc binding" evidence="3">
    <location>
        <begin position="138"/>
        <end position="256"/>
    </location>
</feature>
<proteinExistence type="inferred from homology"/>
<evidence type="ECO:0000256" key="1">
    <source>
        <dbReference type="ARBA" id="ARBA00010457"/>
    </source>
</evidence>
<dbReference type="AlphaFoldDB" id="A0A6G9YMR6"/>
<evidence type="ECO:0000313" key="4">
    <source>
        <dbReference type="EMBL" id="QIS14420.1"/>
    </source>
</evidence>
<keyword evidence="5" id="KW-1185">Reference proteome</keyword>
<feature type="region of interest" description="Disordered" evidence="2">
    <location>
        <begin position="14"/>
        <end position="42"/>
    </location>
</feature>
<dbReference type="EMBL" id="CP046172">
    <property type="protein sequence ID" value="QIS14420.1"/>
    <property type="molecule type" value="Genomic_DNA"/>
</dbReference>
<dbReference type="Gene3D" id="2.60.40.200">
    <property type="entry name" value="Superoxide dismutase, copper/zinc binding domain"/>
    <property type="match status" value="1"/>
</dbReference>
<dbReference type="InterPro" id="IPR036423">
    <property type="entry name" value="SOD-like_Cu/Zn_dom_sf"/>
</dbReference>
<evidence type="ECO:0000259" key="3">
    <source>
        <dbReference type="Pfam" id="PF00080"/>
    </source>
</evidence>
<dbReference type="Proteomes" id="UP000503540">
    <property type="component" value="Chromosome"/>
</dbReference>
<accession>A0A6G9YMR6</accession>
<dbReference type="Pfam" id="PF00080">
    <property type="entry name" value="Sod_Cu"/>
    <property type="match status" value="1"/>
</dbReference>
<dbReference type="SUPFAM" id="SSF49329">
    <property type="entry name" value="Cu,Zn superoxide dismutase-like"/>
    <property type="match status" value="1"/>
</dbReference>
<protein>
    <recommendedName>
        <fullName evidence="3">Superoxide dismutase copper/zinc binding domain-containing protein</fullName>
    </recommendedName>
</protein>
<comment type="similarity">
    <text evidence="1">Belongs to the Cu-Zn superoxide dismutase family.</text>
</comment>
<dbReference type="GO" id="GO:0006801">
    <property type="term" value="P:superoxide metabolic process"/>
    <property type="evidence" value="ECO:0007669"/>
    <property type="project" value="InterPro"/>
</dbReference>
<dbReference type="InterPro" id="IPR001424">
    <property type="entry name" value="SOD_Cu_Zn_dom"/>
</dbReference>
<organism evidence="4 5">
    <name type="scientific">Nocardia arthritidis</name>
    <dbReference type="NCBI Taxonomy" id="228602"/>
    <lineage>
        <taxon>Bacteria</taxon>
        <taxon>Bacillati</taxon>
        <taxon>Actinomycetota</taxon>
        <taxon>Actinomycetes</taxon>
        <taxon>Mycobacteriales</taxon>
        <taxon>Nocardiaceae</taxon>
        <taxon>Nocardia</taxon>
    </lineage>
</organism>
<dbReference type="KEGG" id="nah:F5544_32915"/>
<gene>
    <name evidence="4" type="ORF">F5544_32915</name>
</gene>
<evidence type="ECO:0000313" key="5">
    <source>
        <dbReference type="Proteomes" id="UP000503540"/>
    </source>
</evidence>
<reference evidence="4 5" key="1">
    <citation type="journal article" date="2019" name="ACS Chem. Biol.">
        <title>Identification and Mobilization of a Cryptic Antibiotic Biosynthesis Gene Locus from a Human-Pathogenic Nocardia Isolate.</title>
        <authorList>
            <person name="Herisse M."/>
            <person name="Ishida K."/>
            <person name="Porter J.L."/>
            <person name="Howden B."/>
            <person name="Hertweck C."/>
            <person name="Stinear T.P."/>
            <person name="Pidot S.J."/>
        </authorList>
    </citation>
    <scope>NUCLEOTIDE SEQUENCE [LARGE SCALE GENOMIC DNA]</scope>
    <source>
        <strain evidence="4 5">AUSMDU00012717</strain>
    </source>
</reference>
<sequence>MDIRYGAADSAMRIPWPQGSAAPKPVSPTRRPLSRRPPLAQRLSLYPREQGFGRQRGNPHMEALTGSLPGAEPGRMNCKPYFLGAVAAVLLSPAIPANACDPVVSEGTFEPWQEGMVAVTYDTTLAPAGSRARIEIDNDGQTTTATFTVSGLLPNRVYGTHAHTKACGAKPADSGFHYQNVEDPNAKGKMSTDARYANPQNELWLDFTTDESGSATQVSNVDWVFRDGEPGSIVVHEKKTDTTDGKAGMAGARVACLSIPQP</sequence>
<dbReference type="GO" id="GO:0046872">
    <property type="term" value="F:metal ion binding"/>
    <property type="evidence" value="ECO:0007669"/>
    <property type="project" value="InterPro"/>
</dbReference>
<name>A0A6G9YMR6_9NOCA</name>
<evidence type="ECO:0000256" key="2">
    <source>
        <dbReference type="SAM" id="MobiDB-lite"/>
    </source>
</evidence>
<feature type="compositionally biased region" description="Low complexity" evidence="2">
    <location>
        <begin position="27"/>
        <end position="42"/>
    </location>
</feature>